<protein>
    <submittedName>
        <fullName evidence="2">Helix-turn-helix</fullName>
    </submittedName>
</protein>
<name>A0A1K2IX88_9FLAO</name>
<dbReference type="InterPro" id="IPR001387">
    <property type="entry name" value="Cro/C1-type_HTH"/>
</dbReference>
<evidence type="ECO:0000259" key="1">
    <source>
        <dbReference type="PROSITE" id="PS50943"/>
    </source>
</evidence>
<evidence type="ECO:0000313" key="3">
    <source>
        <dbReference type="Proteomes" id="UP000182034"/>
    </source>
</evidence>
<dbReference type="RefSeq" id="WP_072412761.1">
    <property type="nucleotide sequence ID" value="NZ_FPKW01000029.1"/>
</dbReference>
<proteinExistence type="predicted"/>
<organism evidence="2 3">
    <name type="scientific">Chryseobacterium limigenitum</name>
    <dbReference type="NCBI Taxonomy" id="1612149"/>
    <lineage>
        <taxon>Bacteria</taxon>
        <taxon>Pseudomonadati</taxon>
        <taxon>Bacteroidota</taxon>
        <taxon>Flavobacteriia</taxon>
        <taxon>Flavobacteriales</taxon>
        <taxon>Weeksellaceae</taxon>
        <taxon>Chryseobacterium group</taxon>
        <taxon>Chryseobacterium</taxon>
    </lineage>
</organism>
<feature type="domain" description="HTH cro/C1-type" evidence="1">
    <location>
        <begin position="20"/>
        <end position="77"/>
    </location>
</feature>
<dbReference type="Gene3D" id="1.10.260.40">
    <property type="entry name" value="lambda repressor-like DNA-binding domains"/>
    <property type="match status" value="1"/>
</dbReference>
<evidence type="ECO:0000313" key="2">
    <source>
        <dbReference type="EMBL" id="SFZ96890.1"/>
    </source>
</evidence>
<sequence length="114" mass="13412">MEKTFVFETTQFDYDFINHIKRLRMEKEISQEKLSLKMGLTKSFVGNVENIKENHKYSTRHIALLAKAFGFIKISELMNFPTPENDKIRITVKQIYNETGTRIVDSEILKIEPI</sequence>
<dbReference type="OrthoDB" id="1258472at2"/>
<reference evidence="3" key="1">
    <citation type="submission" date="2016-10" db="EMBL/GenBank/DDBJ databases">
        <authorList>
            <person name="Varghese N."/>
            <person name="Submissions S."/>
        </authorList>
    </citation>
    <scope>NUCLEOTIDE SEQUENCE [LARGE SCALE GENOMIC DNA]</scope>
    <source>
        <strain evidence="3">SUR2</strain>
    </source>
</reference>
<dbReference type="STRING" id="1612149.SAMN05216324_12912"/>
<gene>
    <name evidence="2" type="ORF">SAMN05216324_12912</name>
</gene>
<dbReference type="SUPFAM" id="SSF47413">
    <property type="entry name" value="lambda repressor-like DNA-binding domains"/>
    <property type="match status" value="1"/>
</dbReference>
<dbReference type="GO" id="GO:0003677">
    <property type="term" value="F:DNA binding"/>
    <property type="evidence" value="ECO:0007669"/>
    <property type="project" value="InterPro"/>
</dbReference>
<accession>A0A1K2IX88</accession>
<dbReference type="EMBL" id="FPKW01000029">
    <property type="protein sequence ID" value="SFZ96890.1"/>
    <property type="molecule type" value="Genomic_DNA"/>
</dbReference>
<dbReference type="InterPro" id="IPR010982">
    <property type="entry name" value="Lambda_DNA-bd_dom_sf"/>
</dbReference>
<dbReference type="Pfam" id="PF01381">
    <property type="entry name" value="HTH_3"/>
    <property type="match status" value="1"/>
</dbReference>
<dbReference type="PROSITE" id="PS50943">
    <property type="entry name" value="HTH_CROC1"/>
    <property type="match status" value="1"/>
</dbReference>
<dbReference type="Proteomes" id="UP000182034">
    <property type="component" value="Unassembled WGS sequence"/>
</dbReference>
<dbReference type="AlphaFoldDB" id="A0A1K2IX88"/>
<dbReference type="CDD" id="cd00093">
    <property type="entry name" value="HTH_XRE"/>
    <property type="match status" value="1"/>
</dbReference>
<keyword evidence="3" id="KW-1185">Reference proteome</keyword>